<reference evidence="2 3" key="1">
    <citation type="journal article" date="2015" name="Mol. Biochem. Parasitol.">
        <title>Identification of polymorphic genes for use in assemblage B genotyping assays through comparative genomics of multiple assemblage B Giardia duodenalis isolates.</title>
        <authorList>
            <person name="Wielinga C."/>
            <person name="Thompson R.C."/>
            <person name="Monis P."/>
            <person name="Ryan U."/>
        </authorList>
    </citation>
    <scope>NUCLEOTIDE SEQUENCE [LARGE SCALE GENOMIC DNA]</scope>
    <source>
        <strain evidence="2 3">BAH15c1</strain>
    </source>
</reference>
<dbReference type="Pfam" id="PF00752">
    <property type="entry name" value="XPG_N"/>
    <property type="match status" value="1"/>
</dbReference>
<dbReference type="OrthoDB" id="31113at2759"/>
<name>A0A132P0D4_GIAIN</name>
<dbReference type="CDD" id="cd09897">
    <property type="entry name" value="H3TH_FEN1-XPG-like"/>
    <property type="match status" value="1"/>
</dbReference>
<dbReference type="GO" id="GO:0017108">
    <property type="term" value="F:5'-flap endonuclease activity"/>
    <property type="evidence" value="ECO:0007669"/>
    <property type="project" value="TreeGrafter"/>
</dbReference>
<dbReference type="Pfam" id="PF00867">
    <property type="entry name" value="XPG_I"/>
    <property type="match status" value="1"/>
</dbReference>
<dbReference type="EMBL" id="JXTI01000003">
    <property type="protein sequence ID" value="KWX15764.1"/>
    <property type="molecule type" value="Genomic_DNA"/>
</dbReference>
<dbReference type="PANTHER" id="PTHR11081:SF59">
    <property type="entry name" value="FI23547P1"/>
    <property type="match status" value="1"/>
</dbReference>
<organism evidence="2 3">
    <name type="scientific">Giardia duodenalis assemblage B</name>
    <dbReference type="NCBI Taxonomy" id="1394984"/>
    <lineage>
        <taxon>Eukaryota</taxon>
        <taxon>Metamonada</taxon>
        <taxon>Diplomonadida</taxon>
        <taxon>Hexamitidae</taxon>
        <taxon>Giardiinae</taxon>
        <taxon>Giardia</taxon>
    </lineage>
</organism>
<dbReference type="VEuPathDB" id="GiardiaDB:QR46_0220"/>
<gene>
    <name evidence="2" type="ORF">QR46_0220</name>
</gene>
<dbReference type="PANTHER" id="PTHR11081">
    <property type="entry name" value="FLAP ENDONUCLEASE FAMILY MEMBER"/>
    <property type="match status" value="1"/>
</dbReference>
<dbReference type="InterPro" id="IPR006084">
    <property type="entry name" value="XPG/Rad2"/>
</dbReference>
<evidence type="ECO:0000259" key="1">
    <source>
        <dbReference type="SMART" id="SM00485"/>
    </source>
</evidence>
<evidence type="ECO:0000313" key="2">
    <source>
        <dbReference type="EMBL" id="KWX15764.1"/>
    </source>
</evidence>
<dbReference type="AlphaFoldDB" id="A0A132P0D4"/>
<dbReference type="InterPro" id="IPR006085">
    <property type="entry name" value="XPG_DNA_repair_N"/>
</dbReference>
<dbReference type="InterPro" id="IPR029060">
    <property type="entry name" value="PIN-like_dom_sf"/>
</dbReference>
<dbReference type="Gene3D" id="3.40.50.1010">
    <property type="entry name" value="5'-nuclease"/>
    <property type="match status" value="2"/>
</dbReference>
<dbReference type="SUPFAM" id="SSF88723">
    <property type="entry name" value="PIN domain-like"/>
    <property type="match status" value="1"/>
</dbReference>
<dbReference type="PRINTS" id="PR00853">
    <property type="entry name" value="XPGRADSUPER"/>
</dbReference>
<comment type="caution">
    <text evidence="2">The sequence shown here is derived from an EMBL/GenBank/DDBJ whole genome shotgun (WGS) entry which is preliminary data.</text>
</comment>
<protein>
    <recommendedName>
        <fullName evidence="1">XPG N-terminal domain-containing protein</fullName>
    </recommendedName>
</protein>
<sequence>MMGIAGLWNILTRMSKGLNRADYLNKKTVSVDISGLLYSYYYTSSEQERKSYHVHAAFVIITRILSLGLVPVFVFDSGVPHQLKTEELERRRRAETNLIKSTPKEVDTDEYQRLEAEGFSDIMNHFSAPRDQRVSPEPAARVTTDIHITNYWSDSTQDVVNRTDNSSSTGVIRCATCHDITPICFDQLKKPTFLPLTDANNTRSSAEDEVLCSSDDSFEFGADYNYEGTRLLLSHKLHFTSDILSAQLGNYANWQLQRRLAVSRMNEQVFTAIRQQRDAARLALIAAMSPHKAAERPSNELDMLPTHSIFDTSKDVEEYFSKLDVCDDHDANRSTSEDSRVVPPVTAPSLSAEFDWRESSSDLITLQDTGADTSWGCLANDHSRLKRLMTSGAVLGTTFSSFVNHSNDFLEVGVFKAGVYNMRKKLAGDTKSSVYKPLTDRVIAEVLQIATLFKVPCIKCKPGYEAEHVCALLNSHGYVAAVLTEDSDVIAYRPVLVLRLFGALSSIQDVSGFQSIRQRDVSLYFSSDDIIFLALVMGCDFCDGIPSFGYVHTLELLLYLKYFVASDSTGTESHDVPIHTLIDRFRLYLLFTGLVSHPSATASQLKAHIEFVSCAHEVAIRQNWEKITAYRAQASFPIYFPGEYQAQAFVRELAQLRLLLNRRLWLRRDLLLRQLRKESPDPGSNNSSSSIFAKLTSKWNAVIKVFSQNVPVDEACTPISMGGRSLESLMQSVNMFTHQHIVGHLDMLTEGSDEYRPRIGEELQRLLGLPPLSIQACLQRTRVSFIRNREDINRVRVTELLSDAARRGSIFDFQPLGQRTFQSLRALFVLKTIYS</sequence>
<feature type="domain" description="XPG N-terminal" evidence="1">
    <location>
        <begin position="2"/>
        <end position="98"/>
    </location>
</feature>
<dbReference type="InterPro" id="IPR006086">
    <property type="entry name" value="XPG-I_dom"/>
</dbReference>
<proteinExistence type="predicted"/>
<evidence type="ECO:0000313" key="3">
    <source>
        <dbReference type="Proteomes" id="UP000070089"/>
    </source>
</evidence>
<accession>A0A132P0D4</accession>
<dbReference type="SMART" id="SM00485">
    <property type="entry name" value="XPGN"/>
    <property type="match status" value="1"/>
</dbReference>
<dbReference type="Proteomes" id="UP000070089">
    <property type="component" value="Unassembled WGS sequence"/>
</dbReference>